<dbReference type="PROSITE" id="PS50850">
    <property type="entry name" value="MFS"/>
    <property type="match status" value="1"/>
</dbReference>
<feature type="transmembrane region" description="Helical" evidence="6">
    <location>
        <begin position="215"/>
        <end position="233"/>
    </location>
</feature>
<dbReference type="InterPro" id="IPR011701">
    <property type="entry name" value="MFS"/>
</dbReference>
<evidence type="ECO:0000256" key="3">
    <source>
        <dbReference type="ARBA" id="ARBA00022989"/>
    </source>
</evidence>
<feature type="transmembrane region" description="Helical" evidence="6">
    <location>
        <begin position="374"/>
        <end position="392"/>
    </location>
</feature>
<dbReference type="FunFam" id="1.20.1720.10:FF:000024">
    <property type="entry name" value="MFS multidrug transporter, putative"/>
    <property type="match status" value="1"/>
</dbReference>
<dbReference type="GO" id="GO:0015174">
    <property type="term" value="F:basic amino acid transmembrane transporter activity"/>
    <property type="evidence" value="ECO:0007669"/>
    <property type="project" value="TreeGrafter"/>
</dbReference>
<evidence type="ECO:0000313" key="8">
    <source>
        <dbReference type="EMBL" id="TQN66067.1"/>
    </source>
</evidence>
<dbReference type="PROSITE" id="PS00216">
    <property type="entry name" value="SUGAR_TRANSPORT_1"/>
    <property type="match status" value="1"/>
</dbReference>
<gene>
    <name evidence="8" type="primary">VBA1</name>
    <name evidence="8" type="ORF">CSHISOI_09362</name>
</gene>
<dbReference type="InterPro" id="IPR036259">
    <property type="entry name" value="MFS_trans_sf"/>
</dbReference>
<evidence type="ECO:0000256" key="1">
    <source>
        <dbReference type="ARBA" id="ARBA00004141"/>
    </source>
</evidence>
<dbReference type="InterPro" id="IPR005829">
    <property type="entry name" value="Sugar_transporter_CS"/>
</dbReference>
<keyword evidence="9" id="KW-1185">Reference proteome</keyword>
<evidence type="ECO:0000313" key="9">
    <source>
        <dbReference type="Proteomes" id="UP000326340"/>
    </source>
</evidence>
<feature type="transmembrane region" description="Helical" evidence="6">
    <location>
        <begin position="239"/>
        <end position="263"/>
    </location>
</feature>
<feature type="transmembrane region" description="Helical" evidence="6">
    <location>
        <begin position="307"/>
        <end position="328"/>
    </location>
</feature>
<feature type="transmembrane region" description="Helical" evidence="6">
    <location>
        <begin position="348"/>
        <end position="368"/>
    </location>
</feature>
<feature type="non-terminal residue" evidence="8">
    <location>
        <position position="431"/>
    </location>
</feature>
<evidence type="ECO:0000256" key="4">
    <source>
        <dbReference type="ARBA" id="ARBA00023136"/>
    </source>
</evidence>
<dbReference type="PANTHER" id="PTHR23501:SF67">
    <property type="entry name" value="MFS MULTIDRUG EFFLUX TRANSPORTER (EUROFUNG)"/>
    <property type="match status" value="1"/>
</dbReference>
<dbReference type="Proteomes" id="UP000326340">
    <property type="component" value="Unassembled WGS sequence"/>
</dbReference>
<keyword evidence="2 6" id="KW-0812">Transmembrane</keyword>
<dbReference type="PANTHER" id="PTHR23501">
    <property type="entry name" value="MAJOR FACILITATOR SUPERFAMILY"/>
    <property type="match status" value="1"/>
</dbReference>
<dbReference type="GO" id="GO:0000329">
    <property type="term" value="C:fungal-type vacuole membrane"/>
    <property type="evidence" value="ECO:0007669"/>
    <property type="project" value="TreeGrafter"/>
</dbReference>
<dbReference type="OrthoDB" id="419537at2759"/>
<feature type="transmembrane region" description="Helical" evidence="6">
    <location>
        <begin position="146"/>
        <end position="166"/>
    </location>
</feature>
<dbReference type="AlphaFoldDB" id="A0A5Q4BH92"/>
<evidence type="ECO:0000256" key="5">
    <source>
        <dbReference type="SAM" id="MobiDB-lite"/>
    </source>
</evidence>
<dbReference type="Gene3D" id="1.20.1720.10">
    <property type="entry name" value="Multidrug resistance protein D"/>
    <property type="match status" value="1"/>
</dbReference>
<keyword evidence="4 6" id="KW-0472">Membrane</keyword>
<dbReference type="EMBL" id="PUHP01001343">
    <property type="protein sequence ID" value="TQN66067.1"/>
    <property type="molecule type" value="Genomic_DNA"/>
</dbReference>
<comment type="caution">
    <text evidence="8">The sequence shown here is derived from an EMBL/GenBank/DDBJ whole genome shotgun (WGS) entry which is preliminary data.</text>
</comment>
<feature type="transmembrane region" description="Helical" evidence="6">
    <location>
        <begin position="275"/>
        <end position="295"/>
    </location>
</feature>
<accession>A0A5Q4BH92</accession>
<sequence length="431" mass="46681">MAPWTKPESSPASNGQPPRATDERTPLLQVDEPTTPLPITQQDADAIPPNDFDILLSRSLPTSGPFLEPESTVNPLLRGPRRYSTASKNRRPSLASRSDRDVVADYSAAAAAADSDDDRDRDSDDAVSVSSAASTPYLNGISRSRFWFIFAEILLTYFIACFDGTIMASSHPVITSYFHASHSASWLSTAFLLTSSAFQPLLGRLSDSIGRKPPYVATMVIFTFATMWCALAQSMTSFIFARALCGLGAGGMMTLGSIIVSDLVPIENRGAYQSYINMIYGVGSALGAALGGAMADHLGWRWEFGVQVPPLILCCVIAVIAVPSDLGLTGKRETFVQALKAFDFKGSILLTTSITFFVLGLNLGGNILPWSHPVVIASLVIFGVCFPVFLYVQSYVARPIMPLYLVRRSPRMNIIFSNFFAALLSNAILFN</sequence>
<feature type="region of interest" description="Disordered" evidence="5">
    <location>
        <begin position="1"/>
        <end position="100"/>
    </location>
</feature>
<dbReference type="InterPro" id="IPR020846">
    <property type="entry name" value="MFS_dom"/>
</dbReference>
<feature type="transmembrane region" description="Helical" evidence="6">
    <location>
        <begin position="412"/>
        <end position="430"/>
    </location>
</feature>
<dbReference type="SUPFAM" id="SSF103473">
    <property type="entry name" value="MFS general substrate transporter"/>
    <property type="match status" value="1"/>
</dbReference>
<feature type="compositionally biased region" description="Polar residues" evidence="5">
    <location>
        <begin position="7"/>
        <end position="16"/>
    </location>
</feature>
<comment type="subcellular location">
    <subcellularLocation>
        <location evidence="1">Membrane</location>
        <topology evidence="1">Multi-pass membrane protein</topology>
    </subcellularLocation>
</comment>
<organism evidence="8 9">
    <name type="scientific">Colletotrichum shisoi</name>
    <dbReference type="NCBI Taxonomy" id="2078593"/>
    <lineage>
        <taxon>Eukaryota</taxon>
        <taxon>Fungi</taxon>
        <taxon>Dikarya</taxon>
        <taxon>Ascomycota</taxon>
        <taxon>Pezizomycotina</taxon>
        <taxon>Sordariomycetes</taxon>
        <taxon>Hypocreomycetidae</taxon>
        <taxon>Glomerellales</taxon>
        <taxon>Glomerellaceae</taxon>
        <taxon>Colletotrichum</taxon>
        <taxon>Colletotrichum destructivum species complex</taxon>
    </lineage>
</organism>
<protein>
    <submittedName>
        <fullName evidence="8">Vacuolar basic amino acid transporter 1</fullName>
    </submittedName>
</protein>
<evidence type="ECO:0000256" key="6">
    <source>
        <dbReference type="SAM" id="Phobius"/>
    </source>
</evidence>
<dbReference type="Pfam" id="PF07690">
    <property type="entry name" value="MFS_1"/>
    <property type="match status" value="1"/>
</dbReference>
<reference evidence="8 9" key="1">
    <citation type="journal article" date="2019" name="Sci. Rep.">
        <title>Colletotrichum shisoi sp. nov., an anthracnose pathogen of Perilla frutescens in Japan: molecular phylogenetic, morphological and genomic evidence.</title>
        <authorList>
            <person name="Gan P."/>
            <person name="Tsushima A."/>
            <person name="Hiroyama R."/>
            <person name="Narusaka M."/>
            <person name="Takano Y."/>
            <person name="Narusaka Y."/>
            <person name="Kawaradani M."/>
            <person name="Damm U."/>
            <person name="Shirasu K."/>
        </authorList>
    </citation>
    <scope>NUCLEOTIDE SEQUENCE [LARGE SCALE GENOMIC DNA]</scope>
    <source>
        <strain evidence="8 9">PG-2018a</strain>
    </source>
</reference>
<name>A0A5Q4BH92_9PEZI</name>
<proteinExistence type="predicted"/>
<evidence type="ECO:0000256" key="2">
    <source>
        <dbReference type="ARBA" id="ARBA00022692"/>
    </source>
</evidence>
<evidence type="ECO:0000259" key="7">
    <source>
        <dbReference type="PROSITE" id="PS50850"/>
    </source>
</evidence>
<keyword evidence="3 6" id="KW-1133">Transmembrane helix</keyword>
<feature type="domain" description="Major facilitator superfamily (MFS) profile" evidence="7">
    <location>
        <begin position="149"/>
        <end position="431"/>
    </location>
</feature>